<organism evidence="2 3">
    <name type="scientific">Ancylobacter dichloromethanicus</name>
    <dbReference type="NCBI Taxonomy" id="518825"/>
    <lineage>
        <taxon>Bacteria</taxon>
        <taxon>Pseudomonadati</taxon>
        <taxon>Pseudomonadota</taxon>
        <taxon>Alphaproteobacteria</taxon>
        <taxon>Hyphomicrobiales</taxon>
        <taxon>Xanthobacteraceae</taxon>
        <taxon>Ancylobacter</taxon>
    </lineage>
</organism>
<feature type="transmembrane region" description="Helical" evidence="1">
    <location>
        <begin position="185"/>
        <end position="202"/>
    </location>
</feature>
<keyword evidence="1" id="KW-0472">Membrane</keyword>
<evidence type="ECO:0000313" key="2">
    <source>
        <dbReference type="EMBL" id="GLK70663.1"/>
    </source>
</evidence>
<reference evidence="2" key="2">
    <citation type="submission" date="2023-01" db="EMBL/GenBank/DDBJ databases">
        <authorList>
            <person name="Sun Q."/>
            <person name="Evtushenko L."/>
        </authorList>
    </citation>
    <scope>NUCLEOTIDE SEQUENCE</scope>
    <source>
        <strain evidence="2">VKM B-2484</strain>
    </source>
</reference>
<comment type="caution">
    <text evidence="2">The sequence shown here is derived from an EMBL/GenBank/DDBJ whole genome shotgun (WGS) entry which is preliminary data.</text>
</comment>
<dbReference type="Proteomes" id="UP001143370">
    <property type="component" value="Unassembled WGS sequence"/>
</dbReference>
<feature type="transmembrane region" description="Helical" evidence="1">
    <location>
        <begin position="127"/>
        <end position="157"/>
    </location>
</feature>
<accession>A0A9W6MY22</accession>
<feature type="transmembrane region" description="Helical" evidence="1">
    <location>
        <begin position="261"/>
        <end position="281"/>
    </location>
</feature>
<dbReference type="AlphaFoldDB" id="A0A9W6MY22"/>
<dbReference type="RefSeq" id="WP_213374200.1">
    <property type="nucleotide sequence ID" value="NZ_BSFJ01000004.1"/>
</dbReference>
<keyword evidence="3" id="KW-1185">Reference proteome</keyword>
<evidence type="ECO:0000256" key="1">
    <source>
        <dbReference type="SAM" id="Phobius"/>
    </source>
</evidence>
<keyword evidence="1" id="KW-1133">Transmembrane helix</keyword>
<reference evidence="2" key="1">
    <citation type="journal article" date="2014" name="Int. J. Syst. Evol. Microbiol.">
        <title>Complete genome sequence of Corynebacterium casei LMG S-19264T (=DSM 44701T), isolated from a smear-ripened cheese.</title>
        <authorList>
            <consortium name="US DOE Joint Genome Institute (JGI-PGF)"/>
            <person name="Walter F."/>
            <person name="Albersmeier A."/>
            <person name="Kalinowski J."/>
            <person name="Ruckert C."/>
        </authorList>
    </citation>
    <scope>NUCLEOTIDE SEQUENCE</scope>
    <source>
        <strain evidence="2">VKM B-2484</strain>
    </source>
</reference>
<proteinExistence type="predicted"/>
<feature type="transmembrane region" description="Helical" evidence="1">
    <location>
        <begin position="31"/>
        <end position="51"/>
    </location>
</feature>
<feature type="transmembrane region" description="Helical" evidence="1">
    <location>
        <begin position="301"/>
        <end position="319"/>
    </location>
</feature>
<dbReference type="EMBL" id="BSFJ01000004">
    <property type="protein sequence ID" value="GLK70663.1"/>
    <property type="molecule type" value="Genomic_DNA"/>
</dbReference>
<evidence type="ECO:0000313" key="3">
    <source>
        <dbReference type="Proteomes" id="UP001143370"/>
    </source>
</evidence>
<gene>
    <name evidence="2" type="ORF">GCM10017643_07780</name>
</gene>
<name>A0A9W6MY22_9HYPH</name>
<feature type="transmembrane region" description="Helical" evidence="1">
    <location>
        <begin position="234"/>
        <end position="256"/>
    </location>
</feature>
<feature type="transmembrane region" description="Helical" evidence="1">
    <location>
        <begin position="72"/>
        <end position="90"/>
    </location>
</feature>
<evidence type="ECO:0008006" key="4">
    <source>
        <dbReference type="Google" id="ProtNLM"/>
    </source>
</evidence>
<sequence>MLPRKSSWRDLEGSRAAKSSRAIWLGEAGTLVYIAVIASIAQATHLPYVLFPELGALSHDVLKRPHGIWAKAPLMLVVTPLLTGVVGTLITQHFDYSAISVLLTIGVAIAIIGVLRSPIAPAISAGLLPLSLGISTPLYAPSLLIGLGALAAVSLIWRRFVPPPPEAGSPSDLVDDIVEEAPRDYSWVPFFLVFLVIAILLVEVTGWRLLLFPPLVVIAFEMFAHAHICPWAGRPFILPIACTLTAAAGVALVVFFGDAPLAAAASTLFGIGVLRVFDLHVPPALAVGLLPFVIPNVGYEFPISVGVGTLLLTLCFLAWRRMAVTKSAKILHW</sequence>
<protein>
    <recommendedName>
        <fullName evidence="4">HPP family protein</fullName>
    </recommendedName>
</protein>
<keyword evidence="1" id="KW-0812">Transmembrane</keyword>
<feature type="transmembrane region" description="Helical" evidence="1">
    <location>
        <begin position="96"/>
        <end position="115"/>
    </location>
</feature>